<evidence type="ECO:0000256" key="3">
    <source>
        <dbReference type="ARBA" id="ARBA00011992"/>
    </source>
</evidence>
<dbReference type="GO" id="GO:0016153">
    <property type="term" value="F:urocanate hydratase activity"/>
    <property type="evidence" value="ECO:0007669"/>
    <property type="project" value="UniProtKB-EC"/>
</dbReference>
<feature type="active site" evidence="9">
    <location>
        <position position="412"/>
    </location>
</feature>
<feature type="domain" description="Urocanase C-terminal" evidence="12">
    <location>
        <begin position="353"/>
        <end position="547"/>
    </location>
</feature>
<dbReference type="EC" id="4.2.1.49" evidence="3 9"/>
<dbReference type="PROSITE" id="PS01233">
    <property type="entry name" value="UROCANASE"/>
    <property type="match status" value="1"/>
</dbReference>
<evidence type="ECO:0000259" key="10">
    <source>
        <dbReference type="Pfam" id="PF01175"/>
    </source>
</evidence>
<sequence length="558" mass="61031">MTQHTRIDNSRTIRAATGTELTAKSWLTEAPLRMLMNNLDPIVAEKPGELVVYGGIGRAARDWQSFDRIVGALRNLEADETLLVQSGKPVGVFKTHKDAPRVLLANSNLVPHWATWDHFNELDKKGLMMYGQMTAGSWIYIGSQGIVQGTYETFVELGRQHYDGDLSGRWILTAGLGGMGGAQPLAATMAGASCLAVECQASRIEMRLKTGYVDVQAKDLDDALAILDKAGKEKKAISVALLGNAADIFPELVRRGVKPDAVTDQTSAHDPVNGYLPQGWTVAEWEEKRERDPKTVAKEAKKSMAVHVKAMLDFHKMGIPTVDYGNNIRQMALEEGVENAFDFPGFVPAYIRPLFCRGIGPFRWAALSGDPEDIYKTDAKVKELLPDNKHLHNWLDMAQKRIKFQGLPARICWVGLGDRHRLGLAFNEMVAKGELKAPVVIGRDHLDSGSVASPNRETEAMKDGSDAVSDWPLLNALLNTASGATWVSLHHGGGVGMGFSQHSGMVIVCDGTEDAARRLERVLWNDPATGVMRHADAGYDIAIECAREHQLNLPGILG</sequence>
<dbReference type="InterPro" id="IPR055351">
    <property type="entry name" value="Urocanase"/>
</dbReference>
<dbReference type="InterPro" id="IPR023637">
    <property type="entry name" value="Urocanase-like"/>
</dbReference>
<comment type="similarity">
    <text evidence="2 9">Belongs to the urocanase family.</text>
</comment>
<evidence type="ECO:0000256" key="7">
    <source>
        <dbReference type="ARBA" id="ARBA00031640"/>
    </source>
</evidence>
<keyword evidence="5 9" id="KW-0520">NAD</keyword>
<dbReference type="InterPro" id="IPR038364">
    <property type="entry name" value="Urocanase_central_sf"/>
</dbReference>
<dbReference type="NCBIfam" id="NF003820">
    <property type="entry name" value="PRK05414.1"/>
    <property type="match status" value="1"/>
</dbReference>
<comment type="pathway">
    <text evidence="1 9">Amino-acid degradation; L-histidine degradation into L-glutamate; N-formimidoyl-L-glutamate from L-histidine: step 2/3.</text>
</comment>
<evidence type="ECO:0000256" key="2">
    <source>
        <dbReference type="ARBA" id="ARBA00007578"/>
    </source>
</evidence>
<dbReference type="SUPFAM" id="SSF111326">
    <property type="entry name" value="Urocanase"/>
    <property type="match status" value="1"/>
</dbReference>
<feature type="binding site" evidence="9">
    <location>
        <position position="324"/>
    </location>
    <ligand>
        <name>NAD(+)</name>
        <dbReference type="ChEBI" id="CHEBI:57540"/>
    </ligand>
</feature>
<feature type="domain" description="Urocanase Rossmann-like" evidence="10">
    <location>
        <begin position="142"/>
        <end position="350"/>
    </location>
</feature>
<dbReference type="PANTHER" id="PTHR12216">
    <property type="entry name" value="UROCANATE HYDRATASE"/>
    <property type="match status" value="1"/>
</dbReference>
<evidence type="ECO:0000256" key="4">
    <source>
        <dbReference type="ARBA" id="ARBA00022808"/>
    </source>
</evidence>
<organism evidence="13 14">
    <name type="scientific">Mesorhizobium retamae</name>
    <dbReference type="NCBI Taxonomy" id="2912854"/>
    <lineage>
        <taxon>Bacteria</taxon>
        <taxon>Pseudomonadati</taxon>
        <taxon>Pseudomonadota</taxon>
        <taxon>Alphaproteobacteria</taxon>
        <taxon>Hyphomicrobiales</taxon>
        <taxon>Phyllobacteriaceae</taxon>
        <taxon>Mesorhizobium</taxon>
    </lineage>
</organism>
<dbReference type="RefSeq" id="WP_239361282.1">
    <property type="nucleotide sequence ID" value="NZ_JAKREW010000001.1"/>
</dbReference>
<protein>
    <recommendedName>
        <fullName evidence="3 9">Urocanate hydratase</fullName>
        <shortName evidence="9">Urocanase</shortName>
        <ecNumber evidence="3 9">4.2.1.49</ecNumber>
    </recommendedName>
    <alternativeName>
        <fullName evidence="7 9">Imidazolonepropionate hydrolase</fullName>
    </alternativeName>
</protein>
<dbReference type="InterPro" id="IPR023636">
    <property type="entry name" value="Urocanase_CS"/>
</dbReference>
<dbReference type="InterPro" id="IPR036190">
    <property type="entry name" value="Urocanase_sf"/>
</dbReference>
<feature type="domain" description="Urocanase N-terminal" evidence="11">
    <location>
        <begin position="13"/>
        <end position="139"/>
    </location>
</feature>
<evidence type="ECO:0000256" key="9">
    <source>
        <dbReference type="HAMAP-Rule" id="MF_00577"/>
    </source>
</evidence>
<evidence type="ECO:0000256" key="5">
    <source>
        <dbReference type="ARBA" id="ARBA00023027"/>
    </source>
</evidence>
<feature type="binding site" evidence="9">
    <location>
        <position position="203"/>
    </location>
    <ligand>
        <name>NAD(+)</name>
        <dbReference type="ChEBI" id="CHEBI:57540"/>
    </ligand>
</feature>
<dbReference type="PIRSF" id="PIRSF001423">
    <property type="entry name" value="Urocanate_hydrat"/>
    <property type="match status" value="1"/>
</dbReference>
<dbReference type="Proteomes" id="UP001201701">
    <property type="component" value="Unassembled WGS sequence"/>
</dbReference>
<feature type="binding site" evidence="9">
    <location>
        <position position="132"/>
    </location>
    <ligand>
        <name>NAD(+)</name>
        <dbReference type="ChEBI" id="CHEBI:57540"/>
    </ligand>
</feature>
<dbReference type="HAMAP" id="MF_00577">
    <property type="entry name" value="HutU"/>
    <property type="match status" value="1"/>
</dbReference>
<reference evidence="13 14" key="1">
    <citation type="submission" date="2022-02" db="EMBL/GenBank/DDBJ databases">
        <title>Draft genome sequence of Mezorhizobium retamae strain IRAMC:0171 isolated from Retama raetam nodules.</title>
        <authorList>
            <person name="Bengaied R."/>
            <person name="Sbissi I."/>
            <person name="Huber K."/>
            <person name="Ghodbane F."/>
            <person name="Nouioui I."/>
            <person name="Tarhouni M."/>
            <person name="Gtari M."/>
        </authorList>
    </citation>
    <scope>NUCLEOTIDE SEQUENCE [LARGE SCALE GENOMIC DNA]</scope>
    <source>
        <strain evidence="13 14">IRAMC:0171</strain>
    </source>
</reference>
<dbReference type="InterPro" id="IPR035400">
    <property type="entry name" value="Urocanase_N"/>
</dbReference>
<keyword evidence="6 9" id="KW-0456">Lyase</keyword>
<feature type="binding site" evidence="9">
    <location>
        <begin position="178"/>
        <end position="180"/>
    </location>
    <ligand>
        <name>NAD(+)</name>
        <dbReference type="ChEBI" id="CHEBI:57540"/>
    </ligand>
</feature>
<proteinExistence type="inferred from homology"/>
<dbReference type="InterPro" id="IPR035401">
    <property type="entry name" value="Urocanase_C"/>
</dbReference>
<dbReference type="Pfam" id="PF17391">
    <property type="entry name" value="Urocanase_N"/>
    <property type="match status" value="1"/>
</dbReference>
<dbReference type="EMBL" id="JAKREW010000001">
    <property type="protein sequence ID" value="MCG7503563.1"/>
    <property type="molecule type" value="Genomic_DNA"/>
</dbReference>
<comment type="catalytic activity">
    <reaction evidence="8 9">
        <text>4-imidazolone-5-propanoate = trans-urocanate + H2O</text>
        <dbReference type="Rhea" id="RHEA:13101"/>
        <dbReference type="ChEBI" id="CHEBI:15377"/>
        <dbReference type="ChEBI" id="CHEBI:17771"/>
        <dbReference type="ChEBI" id="CHEBI:77893"/>
        <dbReference type="EC" id="4.2.1.49"/>
    </reaction>
</comment>
<keyword evidence="14" id="KW-1185">Reference proteome</keyword>
<feature type="binding site" evidence="9">
    <location>
        <begin position="265"/>
        <end position="269"/>
    </location>
    <ligand>
        <name>NAD(+)</name>
        <dbReference type="ChEBI" id="CHEBI:57540"/>
    </ligand>
</feature>
<comment type="cofactor">
    <cofactor evidence="9">
        <name>NAD(+)</name>
        <dbReference type="ChEBI" id="CHEBI:57540"/>
    </cofactor>
    <text evidence="9">Binds 1 NAD(+) per subunit.</text>
</comment>
<evidence type="ECO:0000256" key="8">
    <source>
        <dbReference type="ARBA" id="ARBA00047623"/>
    </source>
</evidence>
<feature type="binding site" evidence="9">
    <location>
        <position position="198"/>
    </location>
    <ligand>
        <name>NAD(+)</name>
        <dbReference type="ChEBI" id="CHEBI:57540"/>
    </ligand>
</feature>
<dbReference type="Pfam" id="PF01175">
    <property type="entry name" value="Urocanase"/>
    <property type="match status" value="1"/>
</dbReference>
<name>A0ABS9Q9G9_9HYPH</name>
<comment type="caution">
    <text evidence="13">The sequence shown here is derived from an EMBL/GenBank/DDBJ whole genome shotgun (WGS) entry which is preliminary data.</text>
</comment>
<evidence type="ECO:0000259" key="11">
    <source>
        <dbReference type="Pfam" id="PF17391"/>
    </source>
</evidence>
<comment type="subcellular location">
    <subcellularLocation>
        <location evidence="9">Cytoplasm</location>
    </subcellularLocation>
</comment>
<dbReference type="PANTHER" id="PTHR12216:SF4">
    <property type="entry name" value="UROCANATE HYDRATASE"/>
    <property type="match status" value="1"/>
</dbReference>
<dbReference type="InterPro" id="IPR035085">
    <property type="entry name" value="Urocanase_Rossmann-like"/>
</dbReference>
<gene>
    <name evidence="9" type="primary">hutU</name>
    <name evidence="13" type="ORF">L4923_00870</name>
</gene>
<feature type="binding site" evidence="9">
    <location>
        <position position="494"/>
    </location>
    <ligand>
        <name>NAD(+)</name>
        <dbReference type="ChEBI" id="CHEBI:57540"/>
    </ligand>
</feature>
<accession>A0ABS9Q9G9</accession>
<evidence type="ECO:0000313" key="13">
    <source>
        <dbReference type="EMBL" id="MCG7503563.1"/>
    </source>
</evidence>
<evidence type="ECO:0000259" key="12">
    <source>
        <dbReference type="Pfam" id="PF17392"/>
    </source>
</evidence>
<dbReference type="Pfam" id="PF17392">
    <property type="entry name" value="Urocanase_C"/>
    <property type="match status" value="1"/>
</dbReference>
<evidence type="ECO:0000256" key="6">
    <source>
        <dbReference type="ARBA" id="ARBA00023239"/>
    </source>
</evidence>
<feature type="binding site" evidence="9">
    <location>
        <begin position="244"/>
        <end position="245"/>
    </location>
    <ligand>
        <name>NAD(+)</name>
        <dbReference type="ChEBI" id="CHEBI:57540"/>
    </ligand>
</feature>
<evidence type="ECO:0000313" key="14">
    <source>
        <dbReference type="Proteomes" id="UP001201701"/>
    </source>
</evidence>
<dbReference type="Gene3D" id="3.40.50.10730">
    <property type="entry name" value="Urocanase like domains"/>
    <property type="match status" value="1"/>
</dbReference>
<keyword evidence="4 9" id="KW-0369">Histidine metabolism</keyword>
<feature type="binding site" evidence="9">
    <location>
        <begin position="54"/>
        <end position="55"/>
    </location>
    <ligand>
        <name>NAD(+)</name>
        <dbReference type="ChEBI" id="CHEBI:57540"/>
    </ligand>
</feature>
<evidence type="ECO:0000256" key="1">
    <source>
        <dbReference type="ARBA" id="ARBA00004794"/>
    </source>
</evidence>
<comment type="function">
    <text evidence="9">Catalyzes the conversion of urocanate to 4-imidazolone-5-propionate.</text>
</comment>
<dbReference type="NCBIfam" id="TIGR01228">
    <property type="entry name" value="hutU"/>
    <property type="match status" value="1"/>
</dbReference>
<feature type="binding site" evidence="9">
    <location>
        <begin position="275"/>
        <end position="276"/>
    </location>
    <ligand>
        <name>NAD(+)</name>
        <dbReference type="ChEBI" id="CHEBI:57540"/>
    </ligand>
</feature>
<dbReference type="Gene3D" id="3.40.1770.10">
    <property type="entry name" value="Urocanase superfamily"/>
    <property type="match status" value="1"/>
</dbReference>
<keyword evidence="9" id="KW-0963">Cytoplasm</keyword>